<organism evidence="2 3">
    <name type="scientific">Rossellomorea vietnamensis</name>
    <dbReference type="NCBI Taxonomy" id="218284"/>
    <lineage>
        <taxon>Bacteria</taxon>
        <taxon>Bacillati</taxon>
        <taxon>Bacillota</taxon>
        <taxon>Bacilli</taxon>
        <taxon>Bacillales</taxon>
        <taxon>Bacillaceae</taxon>
        <taxon>Rossellomorea</taxon>
    </lineage>
</organism>
<dbReference type="RefSeq" id="WP_113930909.1">
    <property type="nucleotide sequence ID" value="NZ_VTEG01000002.1"/>
</dbReference>
<dbReference type="Proteomes" id="UP000325182">
    <property type="component" value="Unassembled WGS sequence"/>
</dbReference>
<reference evidence="2 3" key="1">
    <citation type="submission" date="2019-08" db="EMBL/GenBank/DDBJ databases">
        <title>Bacillus genomes from the desert of Cuatro Cienegas, Coahuila.</title>
        <authorList>
            <person name="Olmedo-Alvarez G."/>
        </authorList>
    </citation>
    <scope>NUCLEOTIDE SEQUENCE [LARGE SCALE GENOMIC DNA]</scope>
    <source>
        <strain evidence="2 3">CH128b_4D</strain>
    </source>
</reference>
<name>A0A5D4MGU9_9BACI</name>
<evidence type="ECO:0000256" key="1">
    <source>
        <dbReference type="SAM" id="Phobius"/>
    </source>
</evidence>
<comment type="caution">
    <text evidence="2">The sequence shown here is derived from an EMBL/GenBank/DDBJ whole genome shotgun (WGS) entry which is preliminary data.</text>
</comment>
<evidence type="ECO:0000313" key="2">
    <source>
        <dbReference type="EMBL" id="TYS00669.1"/>
    </source>
</evidence>
<evidence type="ECO:0008006" key="4">
    <source>
        <dbReference type="Google" id="ProtNLM"/>
    </source>
</evidence>
<sequence length="200" mass="22288">MKNYKLQESASIRSGKRKFWFAKTLSGVFIAACLSLFVFFGAANLGLIETENGDSVPSGFYKTDRDQLELPAELKFPEIIPFVMTEISLVENAGMEAHSPAPYWIKIEGKEEQVLHLSYTPGARFVDQTDEDLPESIRETSVEIEALKVNGTVGNYHETRFSSILSWQEEDVSVTVSYEKGGSDKMIGSSELLAVAESFR</sequence>
<dbReference type="AlphaFoldDB" id="A0A5D4MGU9"/>
<gene>
    <name evidence="2" type="ORF">FZC84_04000</name>
</gene>
<accession>A0A5D4MGU9</accession>
<feature type="transmembrane region" description="Helical" evidence="1">
    <location>
        <begin position="20"/>
        <end position="42"/>
    </location>
</feature>
<evidence type="ECO:0000313" key="3">
    <source>
        <dbReference type="Proteomes" id="UP000325182"/>
    </source>
</evidence>
<keyword evidence="1" id="KW-0812">Transmembrane</keyword>
<dbReference type="EMBL" id="VTEG01000002">
    <property type="protein sequence ID" value="TYS00669.1"/>
    <property type="molecule type" value="Genomic_DNA"/>
</dbReference>
<keyword evidence="1" id="KW-0472">Membrane</keyword>
<keyword evidence="1" id="KW-1133">Transmembrane helix</keyword>
<protein>
    <recommendedName>
        <fullName evidence="4">DUF4367 domain-containing protein</fullName>
    </recommendedName>
</protein>
<proteinExistence type="predicted"/>